<gene>
    <name evidence="7" type="ORF">PSECIP111854_03491</name>
</gene>
<dbReference type="Proteomes" id="UP001152467">
    <property type="component" value="Unassembled WGS sequence"/>
</dbReference>
<organism evidence="7 8">
    <name type="scientific">Pseudoalteromonas holothuriae</name>
    <dbReference type="NCBI Taxonomy" id="2963714"/>
    <lineage>
        <taxon>Bacteria</taxon>
        <taxon>Pseudomonadati</taxon>
        <taxon>Pseudomonadota</taxon>
        <taxon>Gammaproteobacteria</taxon>
        <taxon>Alteromonadales</taxon>
        <taxon>Pseudoalteromonadaceae</taxon>
        <taxon>Pseudoalteromonas</taxon>
    </lineage>
</organism>
<dbReference type="Gene3D" id="3.30.9.10">
    <property type="entry name" value="D-Amino Acid Oxidase, subunit A, domain 2"/>
    <property type="match status" value="1"/>
</dbReference>
<keyword evidence="2" id="KW-0285">Flavoprotein</keyword>
<dbReference type="RefSeq" id="WP_261626920.1">
    <property type="nucleotide sequence ID" value="NZ_CAMAPC010000018.1"/>
</dbReference>
<dbReference type="PANTHER" id="PTHR43104:SF4">
    <property type="entry name" value="L-2-HYDROXYGLUTARATE DEHYDROGENASE, MITOCHONDRIAL"/>
    <property type="match status" value="1"/>
</dbReference>
<accession>A0A9W4R3A2</accession>
<evidence type="ECO:0000256" key="1">
    <source>
        <dbReference type="ARBA" id="ARBA00001974"/>
    </source>
</evidence>
<keyword evidence="4" id="KW-0560">Oxidoreductase</keyword>
<dbReference type="SUPFAM" id="SSF51905">
    <property type="entry name" value="FAD/NAD(P)-binding domain"/>
    <property type="match status" value="1"/>
</dbReference>
<evidence type="ECO:0000313" key="7">
    <source>
        <dbReference type="EMBL" id="CAH9064598.1"/>
    </source>
</evidence>
<feature type="domain" description="FAD dependent oxidoreductase" evidence="6">
    <location>
        <begin position="7"/>
        <end position="361"/>
    </location>
</feature>
<evidence type="ECO:0000256" key="2">
    <source>
        <dbReference type="ARBA" id="ARBA00022630"/>
    </source>
</evidence>
<keyword evidence="3" id="KW-0274">FAD</keyword>
<evidence type="ECO:0000259" key="6">
    <source>
        <dbReference type="Pfam" id="PF01266"/>
    </source>
</evidence>
<proteinExistence type="inferred from homology"/>
<comment type="similarity">
    <text evidence="5">Belongs to the L2HGDH family.</text>
</comment>
<dbReference type="GO" id="GO:0047545">
    <property type="term" value="F:(S)-2-hydroxyglutarate dehydrogenase activity"/>
    <property type="evidence" value="ECO:0007669"/>
    <property type="project" value="TreeGrafter"/>
</dbReference>
<evidence type="ECO:0000256" key="4">
    <source>
        <dbReference type="ARBA" id="ARBA00023002"/>
    </source>
</evidence>
<dbReference type="Pfam" id="PF01266">
    <property type="entry name" value="DAO"/>
    <property type="match status" value="1"/>
</dbReference>
<protein>
    <recommendedName>
        <fullName evidence="6">FAD dependent oxidoreductase domain-containing protein</fullName>
    </recommendedName>
</protein>
<comment type="cofactor">
    <cofactor evidence="1">
        <name>FAD</name>
        <dbReference type="ChEBI" id="CHEBI:57692"/>
    </cofactor>
</comment>
<evidence type="ECO:0000256" key="5">
    <source>
        <dbReference type="ARBA" id="ARBA00037941"/>
    </source>
</evidence>
<evidence type="ECO:0000313" key="8">
    <source>
        <dbReference type="Proteomes" id="UP001152467"/>
    </source>
</evidence>
<sequence length="366" mass="40449">MEQIETLVIGAGAVGLAIAATLSEYNDVIIIEQNSRFGEHTSSRNSEVVHAGIYYPTDSLKTQLCVTGKALLYKHCQRYHVPVHKIGKVLISSNEHETAKLHTLVKQAKNNGVSDLQFLSPIELANRAPQTKAVAGVWSPSTGIVDSHQLMLSYLNKLSEHNGHYVSNTQFISAQFDGLQFIVTLNCDGELFNIKCKTLINAAGLFAQACAQKIDALAPNYIPALHYCKGQYFSYQGRHPFKHLIYPMPEQHGLGIHATLDLAGQLKFGPDTEFISHLDYSPNIKAKTHFVNAIIKYWPQLDSERLQISYSGIRPKLQKYGSQDFIIQDHTTHGVAGLINLFGIESPGLTASLAIAKLVTNMLKLK</sequence>
<dbReference type="InterPro" id="IPR036188">
    <property type="entry name" value="FAD/NAD-bd_sf"/>
</dbReference>
<name>A0A9W4R3A2_9GAMM</name>
<dbReference type="PANTHER" id="PTHR43104">
    <property type="entry name" value="L-2-HYDROXYGLUTARATE DEHYDROGENASE, MITOCHONDRIAL"/>
    <property type="match status" value="1"/>
</dbReference>
<dbReference type="AlphaFoldDB" id="A0A9W4R3A2"/>
<dbReference type="EMBL" id="CAMAPC010000018">
    <property type="protein sequence ID" value="CAH9064598.1"/>
    <property type="molecule type" value="Genomic_DNA"/>
</dbReference>
<dbReference type="InterPro" id="IPR006076">
    <property type="entry name" value="FAD-dep_OxRdtase"/>
</dbReference>
<reference evidence="7" key="1">
    <citation type="submission" date="2022-07" db="EMBL/GenBank/DDBJ databases">
        <authorList>
            <person name="Criscuolo A."/>
        </authorList>
    </citation>
    <scope>NUCLEOTIDE SEQUENCE</scope>
    <source>
        <strain evidence="7">CIP111854</strain>
    </source>
</reference>
<dbReference type="Gene3D" id="3.50.50.60">
    <property type="entry name" value="FAD/NAD(P)-binding domain"/>
    <property type="match status" value="1"/>
</dbReference>
<keyword evidence="8" id="KW-1185">Reference proteome</keyword>
<comment type="caution">
    <text evidence="7">The sequence shown here is derived from an EMBL/GenBank/DDBJ whole genome shotgun (WGS) entry which is preliminary data.</text>
</comment>
<evidence type="ECO:0000256" key="3">
    <source>
        <dbReference type="ARBA" id="ARBA00022827"/>
    </source>
</evidence>